<organism evidence="1 2">
    <name type="scientific">Daphnia pulex</name>
    <name type="common">Water flea</name>
    <dbReference type="NCBI Taxonomy" id="6669"/>
    <lineage>
        <taxon>Eukaryota</taxon>
        <taxon>Metazoa</taxon>
        <taxon>Ecdysozoa</taxon>
        <taxon>Arthropoda</taxon>
        <taxon>Crustacea</taxon>
        <taxon>Branchiopoda</taxon>
        <taxon>Diplostraca</taxon>
        <taxon>Cladocera</taxon>
        <taxon>Anomopoda</taxon>
        <taxon>Daphniidae</taxon>
        <taxon>Daphnia</taxon>
    </lineage>
</organism>
<keyword evidence="2" id="KW-1185">Reference proteome</keyword>
<gene>
    <name evidence="1" type="ORF">DAPPUDRAFT_333355</name>
</gene>
<accession>E9HSL7</accession>
<dbReference type="Proteomes" id="UP000000305">
    <property type="component" value="Unassembled WGS sequence"/>
</dbReference>
<evidence type="ECO:0000313" key="1">
    <source>
        <dbReference type="EMBL" id="EFX65251.1"/>
    </source>
</evidence>
<dbReference type="HOGENOM" id="CLU_2280199_0_0_1"/>
<dbReference type="KEGG" id="dpx:DAPPUDRAFT_333355"/>
<dbReference type="AlphaFoldDB" id="E9HSL7"/>
<proteinExistence type="predicted"/>
<reference evidence="1 2" key="1">
    <citation type="journal article" date="2011" name="Science">
        <title>The ecoresponsive genome of Daphnia pulex.</title>
        <authorList>
            <person name="Colbourne J.K."/>
            <person name="Pfrender M.E."/>
            <person name="Gilbert D."/>
            <person name="Thomas W.K."/>
            <person name="Tucker A."/>
            <person name="Oakley T.H."/>
            <person name="Tokishita S."/>
            <person name="Aerts A."/>
            <person name="Arnold G.J."/>
            <person name="Basu M.K."/>
            <person name="Bauer D.J."/>
            <person name="Caceres C.E."/>
            <person name="Carmel L."/>
            <person name="Casola C."/>
            <person name="Choi J.H."/>
            <person name="Detter J.C."/>
            <person name="Dong Q."/>
            <person name="Dusheyko S."/>
            <person name="Eads B.D."/>
            <person name="Frohlich T."/>
            <person name="Geiler-Samerotte K.A."/>
            <person name="Gerlach D."/>
            <person name="Hatcher P."/>
            <person name="Jogdeo S."/>
            <person name="Krijgsveld J."/>
            <person name="Kriventseva E.V."/>
            <person name="Kultz D."/>
            <person name="Laforsch C."/>
            <person name="Lindquist E."/>
            <person name="Lopez J."/>
            <person name="Manak J.R."/>
            <person name="Muller J."/>
            <person name="Pangilinan J."/>
            <person name="Patwardhan R.P."/>
            <person name="Pitluck S."/>
            <person name="Pritham E.J."/>
            <person name="Rechtsteiner A."/>
            <person name="Rho M."/>
            <person name="Rogozin I.B."/>
            <person name="Sakarya O."/>
            <person name="Salamov A."/>
            <person name="Schaack S."/>
            <person name="Shapiro H."/>
            <person name="Shiga Y."/>
            <person name="Skalitzky C."/>
            <person name="Smith Z."/>
            <person name="Souvorov A."/>
            <person name="Sung W."/>
            <person name="Tang Z."/>
            <person name="Tsuchiya D."/>
            <person name="Tu H."/>
            <person name="Vos H."/>
            <person name="Wang M."/>
            <person name="Wolf Y.I."/>
            <person name="Yamagata H."/>
            <person name="Yamada T."/>
            <person name="Ye Y."/>
            <person name="Shaw J.R."/>
            <person name="Andrews J."/>
            <person name="Crease T.J."/>
            <person name="Tang H."/>
            <person name="Lucas S.M."/>
            <person name="Robertson H.M."/>
            <person name="Bork P."/>
            <person name="Koonin E.V."/>
            <person name="Zdobnov E.M."/>
            <person name="Grigoriev I.V."/>
            <person name="Lynch M."/>
            <person name="Boore J.L."/>
        </authorList>
    </citation>
    <scope>NUCLEOTIDE SEQUENCE [LARGE SCALE GENOMIC DNA]</scope>
</reference>
<dbReference type="EMBL" id="GL732754">
    <property type="protein sequence ID" value="EFX65251.1"/>
    <property type="molecule type" value="Genomic_DNA"/>
</dbReference>
<sequence>MASNKEDILSMLSHMTRSELQDILLKSGEFQILYTHRSWEEDTLVPYLEQKVALSWFSSSSSSSNYTDMPPLEDIPAKWNGKTNWVPKLDDGEDSDDSAWKI</sequence>
<dbReference type="PhylomeDB" id="E9HSL7"/>
<name>E9HSL7_DAPPU</name>
<protein>
    <submittedName>
        <fullName evidence="1">Uncharacterized protein</fullName>
    </submittedName>
</protein>
<evidence type="ECO:0000313" key="2">
    <source>
        <dbReference type="Proteomes" id="UP000000305"/>
    </source>
</evidence>
<dbReference type="InParanoid" id="E9HSL7"/>